<organism evidence="3 4">
    <name type="scientific">Caenorhabditis nigoni</name>
    <dbReference type="NCBI Taxonomy" id="1611254"/>
    <lineage>
        <taxon>Eukaryota</taxon>
        <taxon>Metazoa</taxon>
        <taxon>Ecdysozoa</taxon>
        <taxon>Nematoda</taxon>
        <taxon>Chromadorea</taxon>
        <taxon>Rhabditida</taxon>
        <taxon>Rhabditina</taxon>
        <taxon>Rhabditomorpha</taxon>
        <taxon>Rhabditoidea</taxon>
        <taxon>Rhabditidae</taxon>
        <taxon>Peloderinae</taxon>
        <taxon>Caenorhabditis</taxon>
    </lineage>
</organism>
<keyword evidence="4" id="KW-1185">Reference proteome</keyword>
<evidence type="ECO:0000256" key="1">
    <source>
        <dbReference type="PROSITE-ProRule" id="PRU00042"/>
    </source>
</evidence>
<keyword evidence="1" id="KW-0863">Zinc-finger</keyword>
<protein>
    <recommendedName>
        <fullName evidence="2">C2H2-type domain-containing protein</fullName>
    </recommendedName>
</protein>
<dbReference type="InterPro" id="IPR036236">
    <property type="entry name" value="Znf_C2H2_sf"/>
</dbReference>
<evidence type="ECO:0000313" key="4">
    <source>
        <dbReference type="Proteomes" id="UP000230233"/>
    </source>
</evidence>
<dbReference type="AlphaFoldDB" id="A0A2G5TSY8"/>
<evidence type="ECO:0000313" key="3">
    <source>
        <dbReference type="EMBL" id="PIC30096.1"/>
    </source>
</evidence>
<feature type="domain" description="C2H2-type" evidence="2">
    <location>
        <begin position="99"/>
        <end position="122"/>
    </location>
</feature>
<dbReference type="InterPro" id="IPR013087">
    <property type="entry name" value="Znf_C2H2_type"/>
</dbReference>
<dbReference type="EMBL" id="PDUG01000005">
    <property type="protein sequence ID" value="PIC30096.1"/>
    <property type="molecule type" value="Genomic_DNA"/>
</dbReference>
<proteinExistence type="predicted"/>
<accession>A0A2G5TSY8</accession>
<dbReference type="PROSITE" id="PS50157">
    <property type="entry name" value="ZINC_FINGER_C2H2_2"/>
    <property type="match status" value="1"/>
</dbReference>
<keyword evidence="1" id="KW-0479">Metal-binding</keyword>
<dbReference type="Proteomes" id="UP000230233">
    <property type="component" value="Chromosome V"/>
</dbReference>
<keyword evidence="1" id="KW-0862">Zinc</keyword>
<name>A0A2G5TSY8_9PELO</name>
<comment type="caution">
    <text evidence="3">The sequence shown here is derived from an EMBL/GenBank/DDBJ whole genome shotgun (WGS) entry which is preliminary data.</text>
</comment>
<sequence length="140" mass="16271">MEVVVKPPPGDALYKLVAFLEENRLEFYVNISEPIKEAPTSSQASEDIDFSAAEIPKITSNESEISDKPTCKICHKKIQKANDYYRKKHVLHHLKFKTWKCTVCSRLFFQSSSGRAHSRDKHPEVPYTRLVEKMFFLFTF</sequence>
<reference evidence="4" key="1">
    <citation type="submission" date="2017-10" db="EMBL/GenBank/DDBJ databases">
        <title>Rapid genome shrinkage in a self-fertile nematode reveals novel sperm competition proteins.</title>
        <authorList>
            <person name="Yin D."/>
            <person name="Schwarz E.M."/>
            <person name="Thomas C.G."/>
            <person name="Felde R.L."/>
            <person name="Korf I.F."/>
            <person name="Cutter A.D."/>
            <person name="Schartner C.M."/>
            <person name="Ralston E.J."/>
            <person name="Meyer B.J."/>
            <person name="Haag E.S."/>
        </authorList>
    </citation>
    <scope>NUCLEOTIDE SEQUENCE [LARGE SCALE GENOMIC DNA]</scope>
    <source>
        <strain evidence="4">JU1422</strain>
    </source>
</reference>
<dbReference type="SUPFAM" id="SSF57667">
    <property type="entry name" value="beta-beta-alpha zinc fingers"/>
    <property type="match status" value="1"/>
</dbReference>
<dbReference type="GO" id="GO:0008270">
    <property type="term" value="F:zinc ion binding"/>
    <property type="evidence" value="ECO:0007669"/>
    <property type="project" value="UniProtKB-KW"/>
</dbReference>
<gene>
    <name evidence="3" type="primary">Cnig_chr_V.g21455</name>
    <name evidence="3" type="ORF">B9Z55_021455</name>
</gene>
<dbReference type="PROSITE" id="PS00028">
    <property type="entry name" value="ZINC_FINGER_C2H2_1"/>
    <property type="match status" value="1"/>
</dbReference>
<evidence type="ECO:0000259" key="2">
    <source>
        <dbReference type="PROSITE" id="PS50157"/>
    </source>
</evidence>
<dbReference type="Gene3D" id="3.30.160.60">
    <property type="entry name" value="Classic Zinc Finger"/>
    <property type="match status" value="1"/>
</dbReference>